<gene>
    <name evidence="3" type="ORF">GWI33_006690</name>
</gene>
<feature type="region of interest" description="Disordered" evidence="1">
    <location>
        <begin position="30"/>
        <end position="90"/>
    </location>
</feature>
<evidence type="ECO:0000313" key="3">
    <source>
        <dbReference type="EMBL" id="KAF7279832.1"/>
    </source>
</evidence>
<feature type="domain" description="U1-type" evidence="2">
    <location>
        <begin position="531"/>
        <end position="565"/>
    </location>
</feature>
<dbReference type="Proteomes" id="UP000625711">
    <property type="component" value="Unassembled WGS sequence"/>
</dbReference>
<dbReference type="SMART" id="SM00451">
    <property type="entry name" value="ZnF_U1"/>
    <property type="match status" value="3"/>
</dbReference>
<reference evidence="3" key="1">
    <citation type="submission" date="2020-08" db="EMBL/GenBank/DDBJ databases">
        <title>Genome sequencing and assembly of the red palm weevil Rhynchophorus ferrugineus.</title>
        <authorList>
            <person name="Dias G.B."/>
            <person name="Bergman C.M."/>
            <person name="Manee M."/>
        </authorList>
    </citation>
    <scope>NUCLEOTIDE SEQUENCE</scope>
    <source>
        <strain evidence="3">AA-2017</strain>
        <tissue evidence="3">Whole larva</tissue>
    </source>
</reference>
<dbReference type="GO" id="GO:0003676">
    <property type="term" value="F:nucleic acid binding"/>
    <property type="evidence" value="ECO:0007669"/>
    <property type="project" value="InterPro"/>
</dbReference>
<dbReference type="GO" id="GO:0008270">
    <property type="term" value="F:zinc ion binding"/>
    <property type="evidence" value="ECO:0007669"/>
    <property type="project" value="InterPro"/>
</dbReference>
<feature type="compositionally biased region" description="Polar residues" evidence="1">
    <location>
        <begin position="424"/>
        <end position="436"/>
    </location>
</feature>
<accession>A0A834IIQ8</accession>
<keyword evidence="4" id="KW-1185">Reference proteome</keyword>
<organism evidence="3 4">
    <name type="scientific">Rhynchophorus ferrugineus</name>
    <name type="common">Red palm weevil</name>
    <name type="synonym">Curculio ferrugineus</name>
    <dbReference type="NCBI Taxonomy" id="354439"/>
    <lineage>
        <taxon>Eukaryota</taxon>
        <taxon>Metazoa</taxon>
        <taxon>Ecdysozoa</taxon>
        <taxon>Arthropoda</taxon>
        <taxon>Hexapoda</taxon>
        <taxon>Insecta</taxon>
        <taxon>Pterygota</taxon>
        <taxon>Neoptera</taxon>
        <taxon>Endopterygota</taxon>
        <taxon>Coleoptera</taxon>
        <taxon>Polyphaga</taxon>
        <taxon>Cucujiformia</taxon>
        <taxon>Curculionidae</taxon>
        <taxon>Dryophthorinae</taxon>
        <taxon>Rhynchophorus</taxon>
    </lineage>
</organism>
<feature type="domain" description="U1-type" evidence="2">
    <location>
        <begin position="346"/>
        <end position="378"/>
    </location>
</feature>
<name>A0A834IIQ8_RHYFE</name>
<sequence>MSFQSGDLKTITKELVINIYPCNIEEYLDDSDSDSVSEAGDSDAKTNDFPVNTDPCKKEEYSDESDNDSVAESELEDLKPPPYSSQELQNLDVIKKEESSDLENKCNPLKVVAGNLSRLITKDKCFICNKKTKNHISKKRSKHTIKVLVWLDKELSRIKLYNEENVYLLYCVICSLPLQGDESSKRHYEEIEHKQNIPKQCLYCFYPPRDEQDHIYNFYHNKNVIGSKGYRQGVINNLRRMLGVSIVPQKKELPRSPIEIAAELKTLILDDRCLICVKKATRRTSGHYRSVSHYRKVKKWLLKSLNKCQFSREDFSLIYCMHCNLPLEGTMYGSQLHFATREHFENAQTFCDLCCEVVAYGDRKHAYSRRHRINLGNVRGVQLEFVRPQKRAAYEEPPHSPQKKPRLVTETSSTSAKSPIKSENLPSTSQQSTDESSYFNIQTSQIITKMRGQLRNLTTPNCRVCTNSGNSKHTRTREHVISVRSWAEKTHKDEGLSSMPIHIFLKAIYCERCCIIPKEDNLTHYYGQKHKRFSYCPVCVRWVQHANDLESHKKSKDHQAKLRIQNKFVYY</sequence>
<evidence type="ECO:0000259" key="2">
    <source>
        <dbReference type="SMART" id="SM00451"/>
    </source>
</evidence>
<proteinExistence type="predicted"/>
<dbReference type="InterPro" id="IPR003604">
    <property type="entry name" value="Matrin/U1-like-C_Znf_C2H2"/>
</dbReference>
<dbReference type="AlphaFoldDB" id="A0A834IIQ8"/>
<evidence type="ECO:0000313" key="4">
    <source>
        <dbReference type="Proteomes" id="UP000625711"/>
    </source>
</evidence>
<feature type="compositionally biased region" description="Acidic residues" evidence="1">
    <location>
        <begin position="61"/>
        <end position="75"/>
    </location>
</feature>
<evidence type="ECO:0000256" key="1">
    <source>
        <dbReference type="SAM" id="MobiDB-lite"/>
    </source>
</evidence>
<protein>
    <recommendedName>
        <fullName evidence="2">U1-type domain-containing protein</fullName>
    </recommendedName>
</protein>
<dbReference type="EMBL" id="JAACXV010000337">
    <property type="protein sequence ID" value="KAF7279832.1"/>
    <property type="molecule type" value="Genomic_DNA"/>
</dbReference>
<feature type="region of interest" description="Disordered" evidence="1">
    <location>
        <begin position="391"/>
        <end position="436"/>
    </location>
</feature>
<feature type="domain" description="U1-type" evidence="2">
    <location>
        <begin position="166"/>
        <end position="200"/>
    </location>
</feature>
<comment type="caution">
    <text evidence="3">The sequence shown here is derived from an EMBL/GenBank/DDBJ whole genome shotgun (WGS) entry which is preliminary data.</text>
</comment>